<evidence type="ECO:0000256" key="1">
    <source>
        <dbReference type="ARBA" id="ARBA00038069"/>
    </source>
</evidence>
<feature type="domain" description="Inhibitor I9" evidence="2">
    <location>
        <begin position="24"/>
        <end position="71"/>
    </location>
</feature>
<gene>
    <name evidence="3" type="ORF">BGZ99_006811</name>
</gene>
<dbReference type="PANTHER" id="PTHR28288">
    <property type="entry name" value="PROTEASE B INHIBITOR 2"/>
    <property type="match status" value="1"/>
</dbReference>
<proteinExistence type="inferred from homology"/>
<dbReference type="GO" id="GO:0004866">
    <property type="term" value="F:endopeptidase inhibitor activity"/>
    <property type="evidence" value="ECO:0007669"/>
    <property type="project" value="TreeGrafter"/>
</dbReference>
<comment type="similarity">
    <text evidence="1">Belongs to the protease inhibitor I9 family.</text>
</comment>
<evidence type="ECO:0000259" key="2">
    <source>
        <dbReference type="Pfam" id="PF05922"/>
    </source>
</evidence>
<keyword evidence="4" id="KW-1185">Reference proteome</keyword>
<dbReference type="GO" id="GO:0042144">
    <property type="term" value="P:vacuole fusion, non-autophagic"/>
    <property type="evidence" value="ECO:0007669"/>
    <property type="project" value="TreeGrafter"/>
</dbReference>
<name>A0A9P6RBM4_9FUNG</name>
<accession>A0A9P6RBM4</accession>
<comment type="caution">
    <text evidence="3">The sequence shown here is derived from an EMBL/GenBank/DDBJ whole genome shotgun (WGS) entry which is preliminary data.</text>
</comment>
<dbReference type="OrthoDB" id="5518345at2759"/>
<evidence type="ECO:0000313" key="3">
    <source>
        <dbReference type="EMBL" id="KAG0316591.1"/>
    </source>
</evidence>
<sequence length="79" mass="8434">MNSVMVVFKAGTPDSEIENAIRDVKSQGGTITQRYTSALLGFAANVPDVGVQSLTAHPHVDYVEPDGEVSIYAEGLIKK</sequence>
<organism evidence="3 4">
    <name type="scientific">Dissophora globulifera</name>
    <dbReference type="NCBI Taxonomy" id="979702"/>
    <lineage>
        <taxon>Eukaryota</taxon>
        <taxon>Fungi</taxon>
        <taxon>Fungi incertae sedis</taxon>
        <taxon>Mucoromycota</taxon>
        <taxon>Mortierellomycotina</taxon>
        <taxon>Mortierellomycetes</taxon>
        <taxon>Mortierellales</taxon>
        <taxon>Mortierellaceae</taxon>
        <taxon>Dissophora</taxon>
    </lineage>
</organism>
<protein>
    <recommendedName>
        <fullName evidence="2">Inhibitor I9 domain-containing protein</fullName>
    </recommendedName>
</protein>
<dbReference type="InterPro" id="IPR010259">
    <property type="entry name" value="S8pro/Inhibitor_I9"/>
</dbReference>
<dbReference type="SUPFAM" id="SSF54897">
    <property type="entry name" value="Protease propeptides/inhibitors"/>
    <property type="match status" value="1"/>
</dbReference>
<dbReference type="InterPro" id="IPR052471">
    <property type="entry name" value="PBI_I9"/>
</dbReference>
<dbReference type="PANTHER" id="PTHR28288:SF2">
    <property type="entry name" value="PROTEASE B INHIBITOR 2"/>
    <property type="match status" value="1"/>
</dbReference>
<dbReference type="AlphaFoldDB" id="A0A9P6RBM4"/>
<dbReference type="EMBL" id="JAAAIP010000470">
    <property type="protein sequence ID" value="KAG0316591.1"/>
    <property type="molecule type" value="Genomic_DNA"/>
</dbReference>
<dbReference type="InterPro" id="IPR037045">
    <property type="entry name" value="S8pro/Inhibitor_I9_sf"/>
</dbReference>
<dbReference type="Gene3D" id="3.30.70.80">
    <property type="entry name" value="Peptidase S8 propeptide/proteinase inhibitor I9"/>
    <property type="match status" value="1"/>
</dbReference>
<dbReference type="FunFam" id="3.30.70.80:FF:000005">
    <property type="entry name" value="Proteinase inhibitor I2B"/>
    <property type="match status" value="1"/>
</dbReference>
<dbReference type="Pfam" id="PF05922">
    <property type="entry name" value="Inhibitor_I9"/>
    <property type="match status" value="1"/>
</dbReference>
<dbReference type="Proteomes" id="UP000738325">
    <property type="component" value="Unassembled WGS sequence"/>
</dbReference>
<evidence type="ECO:0000313" key="4">
    <source>
        <dbReference type="Proteomes" id="UP000738325"/>
    </source>
</evidence>
<reference evidence="3" key="1">
    <citation type="journal article" date="2020" name="Fungal Divers.">
        <title>Resolving the Mortierellaceae phylogeny through synthesis of multi-gene phylogenetics and phylogenomics.</title>
        <authorList>
            <person name="Vandepol N."/>
            <person name="Liber J."/>
            <person name="Desiro A."/>
            <person name="Na H."/>
            <person name="Kennedy M."/>
            <person name="Barry K."/>
            <person name="Grigoriev I.V."/>
            <person name="Miller A.N."/>
            <person name="O'Donnell K."/>
            <person name="Stajich J.E."/>
            <person name="Bonito G."/>
        </authorList>
    </citation>
    <scope>NUCLEOTIDE SEQUENCE</scope>
    <source>
        <strain evidence="3">REB-010B</strain>
    </source>
</reference>